<feature type="compositionally biased region" description="Pro residues" evidence="1">
    <location>
        <begin position="291"/>
        <end position="313"/>
    </location>
</feature>
<dbReference type="InterPro" id="IPR046796">
    <property type="entry name" value="Transposase_32_dom"/>
</dbReference>
<evidence type="ECO:0000256" key="1">
    <source>
        <dbReference type="SAM" id="MobiDB-lite"/>
    </source>
</evidence>
<dbReference type="Proteomes" id="UP001341840">
    <property type="component" value="Unassembled WGS sequence"/>
</dbReference>
<feature type="region of interest" description="Disordered" evidence="1">
    <location>
        <begin position="283"/>
        <end position="333"/>
    </location>
</feature>
<proteinExistence type="predicted"/>
<organism evidence="3 4">
    <name type="scientific">Stylosanthes scabra</name>
    <dbReference type="NCBI Taxonomy" id="79078"/>
    <lineage>
        <taxon>Eukaryota</taxon>
        <taxon>Viridiplantae</taxon>
        <taxon>Streptophyta</taxon>
        <taxon>Embryophyta</taxon>
        <taxon>Tracheophyta</taxon>
        <taxon>Spermatophyta</taxon>
        <taxon>Magnoliopsida</taxon>
        <taxon>eudicotyledons</taxon>
        <taxon>Gunneridae</taxon>
        <taxon>Pentapetalae</taxon>
        <taxon>rosids</taxon>
        <taxon>fabids</taxon>
        <taxon>Fabales</taxon>
        <taxon>Fabaceae</taxon>
        <taxon>Papilionoideae</taxon>
        <taxon>50 kb inversion clade</taxon>
        <taxon>dalbergioids sensu lato</taxon>
        <taxon>Dalbergieae</taxon>
        <taxon>Pterocarpus clade</taxon>
        <taxon>Stylosanthes</taxon>
    </lineage>
</organism>
<feature type="compositionally biased region" description="Polar residues" evidence="1">
    <location>
        <begin position="10"/>
        <end position="25"/>
    </location>
</feature>
<name>A0ABU6QRG0_9FABA</name>
<evidence type="ECO:0000313" key="3">
    <source>
        <dbReference type="EMBL" id="MED6114616.1"/>
    </source>
</evidence>
<reference evidence="3 4" key="1">
    <citation type="journal article" date="2023" name="Plants (Basel)">
        <title>Bridging the Gap: Combining Genomics and Transcriptomics Approaches to Understand Stylosanthes scabra, an Orphan Legume from the Brazilian Caatinga.</title>
        <authorList>
            <person name="Ferreira-Neto J.R.C."/>
            <person name="da Silva M.D."/>
            <person name="Binneck E."/>
            <person name="de Melo N.F."/>
            <person name="da Silva R.H."/>
            <person name="de Melo A.L.T.M."/>
            <person name="Pandolfi V."/>
            <person name="Bustamante F.O."/>
            <person name="Brasileiro-Vidal A.C."/>
            <person name="Benko-Iseppon A.M."/>
        </authorList>
    </citation>
    <scope>NUCLEOTIDE SEQUENCE [LARGE SCALE GENOMIC DNA]</scope>
    <source>
        <tissue evidence="3">Leaves</tissue>
    </source>
</reference>
<keyword evidence="4" id="KW-1185">Reference proteome</keyword>
<dbReference type="EMBL" id="JASCZI010001247">
    <property type="protein sequence ID" value="MED6114616.1"/>
    <property type="molecule type" value="Genomic_DNA"/>
</dbReference>
<feature type="region of interest" description="Disordered" evidence="1">
    <location>
        <begin position="1"/>
        <end position="32"/>
    </location>
</feature>
<evidence type="ECO:0000313" key="4">
    <source>
        <dbReference type="Proteomes" id="UP001341840"/>
    </source>
</evidence>
<gene>
    <name evidence="3" type="ORF">PIB30_079052</name>
</gene>
<evidence type="ECO:0000259" key="2">
    <source>
        <dbReference type="Pfam" id="PF20167"/>
    </source>
</evidence>
<dbReference type="Pfam" id="PF20167">
    <property type="entry name" value="Transposase_32"/>
    <property type="match status" value="1"/>
</dbReference>
<sequence>MARKGKEVASASTPSRNHTTKNSNGGRDDGFPTECFDSQIHYDRWKTMENMGITHERFILFSDRESNFMHDRVEGLGWGFMYNAFALINVTMVRKFCGNFFADHQTHVFLWGKWIPFSEDDICRHLGIHTDLPPLGENDNFKKIVDIEKQNGLDMDMVFHVIGRQGTNWANNPADNTIPRKKIDNAILNAGATAWHKLIMVNIDPKPHGTTFDMDHAILIYVLMTEGIVNLPRIMRDVLLKRSTGNSRNFLPYPVPEFPRDEIYHVREQDMYCPYGDWKGEEPKVRHGRLIPPPQAPPAPQEEQPPPSPPPQPAAYEIPSSSVRRPPEPSLREVMRCLRRQERL</sequence>
<comment type="caution">
    <text evidence="3">The sequence shown here is derived from an EMBL/GenBank/DDBJ whole genome shotgun (WGS) entry which is preliminary data.</text>
</comment>
<protein>
    <recommendedName>
        <fullName evidence="2">Putative plant transposon protein domain-containing protein</fullName>
    </recommendedName>
</protein>
<accession>A0ABU6QRG0</accession>
<feature type="domain" description="Putative plant transposon protein" evidence="2">
    <location>
        <begin position="76"/>
        <end position="255"/>
    </location>
</feature>